<sequence>MANLYEKSHIIRHFAVISAIVYEKSYRIKAPVHAAQLPAVGKAMRASSQPQTCRWLIRVCSGYAAGTQRVCSGYAAGMQRVRSKYPAGTQQVPSGYAASTQRVRSKYPAGTQQVPSGYAASTQRAHR</sequence>
<dbReference type="EMBL" id="CAKMMF010000005">
    <property type="protein sequence ID" value="CAH1198824.1"/>
    <property type="molecule type" value="Genomic_DNA"/>
</dbReference>
<evidence type="ECO:0000313" key="2">
    <source>
        <dbReference type="EMBL" id="CAH1198824.1"/>
    </source>
</evidence>
<feature type="region of interest" description="Disordered" evidence="1">
    <location>
        <begin position="104"/>
        <end position="127"/>
    </location>
</feature>
<protein>
    <submittedName>
        <fullName evidence="2">Uncharacterized protein</fullName>
    </submittedName>
</protein>
<comment type="caution">
    <text evidence="2">The sequence shown here is derived from an EMBL/GenBank/DDBJ whole genome shotgun (WGS) entry which is preliminary data.</text>
</comment>
<name>A0ABN8G8I2_9BACL</name>
<dbReference type="Proteomes" id="UP000838686">
    <property type="component" value="Unassembled WGS sequence"/>
</dbReference>
<evidence type="ECO:0000313" key="3">
    <source>
        <dbReference type="Proteomes" id="UP000838686"/>
    </source>
</evidence>
<organism evidence="2 3">
    <name type="scientific">Paenibacillus plantiphilus</name>
    <dbReference type="NCBI Taxonomy" id="2905650"/>
    <lineage>
        <taxon>Bacteria</taxon>
        <taxon>Bacillati</taxon>
        <taxon>Bacillota</taxon>
        <taxon>Bacilli</taxon>
        <taxon>Bacillales</taxon>
        <taxon>Paenibacillaceae</taxon>
        <taxon>Paenibacillus</taxon>
    </lineage>
</organism>
<keyword evidence="3" id="KW-1185">Reference proteome</keyword>
<evidence type="ECO:0000256" key="1">
    <source>
        <dbReference type="SAM" id="MobiDB-lite"/>
    </source>
</evidence>
<gene>
    <name evidence="2" type="ORF">PAECIP111893_01120</name>
</gene>
<reference evidence="2" key="1">
    <citation type="submission" date="2022-01" db="EMBL/GenBank/DDBJ databases">
        <authorList>
            <person name="Criscuolo A."/>
        </authorList>
    </citation>
    <scope>NUCLEOTIDE SEQUENCE</scope>
    <source>
        <strain evidence="2">CIP111893</strain>
    </source>
</reference>
<feature type="compositionally biased region" description="Polar residues" evidence="1">
    <location>
        <begin position="110"/>
        <end position="127"/>
    </location>
</feature>
<proteinExistence type="predicted"/>
<accession>A0ABN8G8I2</accession>